<proteinExistence type="predicted"/>
<accession>A0ACA9QKC3</accession>
<organism evidence="1 2">
    <name type="scientific">Racocetra persica</name>
    <dbReference type="NCBI Taxonomy" id="160502"/>
    <lineage>
        <taxon>Eukaryota</taxon>
        <taxon>Fungi</taxon>
        <taxon>Fungi incertae sedis</taxon>
        <taxon>Mucoromycota</taxon>
        <taxon>Glomeromycotina</taxon>
        <taxon>Glomeromycetes</taxon>
        <taxon>Diversisporales</taxon>
        <taxon>Gigasporaceae</taxon>
        <taxon>Racocetra</taxon>
    </lineage>
</organism>
<sequence length="157" mass="17785">IDTDLMNEYVDYLKDIKVNRSGAPMMMVYDSFTGHLEKSVKEKFRNNGIDLAVILAGLTSVCQPLDVAINKLFKDNLCKEWHLWISHGGAGTTAKGNLRRASFSDVCWWVKYSWKGISNEVIIKSFKACGITNSLVNQDDSDKENDYEELEIIDLTI</sequence>
<evidence type="ECO:0000313" key="1">
    <source>
        <dbReference type="EMBL" id="CAG8755105.1"/>
    </source>
</evidence>
<evidence type="ECO:0000313" key="2">
    <source>
        <dbReference type="Proteomes" id="UP000789920"/>
    </source>
</evidence>
<gene>
    <name evidence="1" type="ORF">RPERSI_LOCUS14596</name>
</gene>
<comment type="caution">
    <text evidence="1">The sequence shown here is derived from an EMBL/GenBank/DDBJ whole genome shotgun (WGS) entry which is preliminary data.</text>
</comment>
<dbReference type="EMBL" id="CAJVQC010033879">
    <property type="protein sequence ID" value="CAG8755105.1"/>
    <property type="molecule type" value="Genomic_DNA"/>
</dbReference>
<reference evidence="1" key="1">
    <citation type="submission" date="2021-06" db="EMBL/GenBank/DDBJ databases">
        <authorList>
            <person name="Kallberg Y."/>
            <person name="Tangrot J."/>
            <person name="Rosling A."/>
        </authorList>
    </citation>
    <scope>NUCLEOTIDE SEQUENCE</scope>
    <source>
        <strain evidence="1">MA461A</strain>
    </source>
</reference>
<dbReference type="Proteomes" id="UP000789920">
    <property type="component" value="Unassembled WGS sequence"/>
</dbReference>
<protein>
    <submittedName>
        <fullName evidence="1">14328_t:CDS:1</fullName>
    </submittedName>
</protein>
<name>A0ACA9QKC3_9GLOM</name>
<feature type="non-terminal residue" evidence="1">
    <location>
        <position position="1"/>
    </location>
</feature>
<keyword evidence="2" id="KW-1185">Reference proteome</keyword>